<dbReference type="Gene3D" id="1.10.700.10">
    <property type="entry name" value="Dioxygenase LigAB, LigA subunit"/>
    <property type="match status" value="1"/>
</dbReference>
<dbReference type="RefSeq" id="WP_226755386.1">
    <property type="nucleotide sequence ID" value="NZ_JAJATW010000032.1"/>
</dbReference>
<sequence length="94" mass="10876">MKRDVIERVLWSLSIDRFSKVKFKENPNKFLMRFALEDADIEKILSFDVKALQEMGVNPMLTMGYWVEMSPDKSMRTYNQKLGSDGVHSASIKG</sequence>
<dbReference type="SUPFAM" id="SSF48076">
    <property type="entry name" value="LigA subunit of an aromatic-ring-opening dioxygenase LigAB"/>
    <property type="match status" value="1"/>
</dbReference>
<name>A0A9X1RVX8_9GAMM</name>
<dbReference type="AlphaFoldDB" id="A0A9X1RVX8"/>
<evidence type="ECO:0000313" key="2">
    <source>
        <dbReference type="Proteomes" id="UP001139095"/>
    </source>
</evidence>
<dbReference type="EMBL" id="JAJATW010000032">
    <property type="protein sequence ID" value="MCB5163042.1"/>
    <property type="molecule type" value="Genomic_DNA"/>
</dbReference>
<reference evidence="1" key="1">
    <citation type="submission" date="2021-10" db="EMBL/GenBank/DDBJ databases">
        <title>Marinomonas pontica sp. nov., isolated from the Black Sea.</title>
        <authorList>
            <person name="Zhao L.-H."/>
            <person name="Xue J.-H."/>
        </authorList>
    </citation>
    <scope>NUCLEOTIDE SEQUENCE</scope>
    <source>
        <strain evidence="1">E8</strain>
    </source>
</reference>
<dbReference type="Proteomes" id="UP001139095">
    <property type="component" value="Unassembled WGS sequence"/>
</dbReference>
<gene>
    <name evidence="1" type="ORF">LG368_14250</name>
</gene>
<protein>
    <recommendedName>
        <fullName evidence="3">Extradiol ring-cleavage dioxygenase</fullName>
    </recommendedName>
</protein>
<evidence type="ECO:0000313" key="1">
    <source>
        <dbReference type="EMBL" id="MCB5163042.1"/>
    </source>
</evidence>
<comment type="caution">
    <text evidence="1">The sequence shown here is derived from an EMBL/GenBank/DDBJ whole genome shotgun (WGS) entry which is preliminary data.</text>
</comment>
<keyword evidence="2" id="KW-1185">Reference proteome</keyword>
<accession>A0A9X1RVX8</accession>
<dbReference type="InterPro" id="IPR036622">
    <property type="entry name" value="LigA_sf"/>
</dbReference>
<organism evidence="1 2">
    <name type="scientific">Marinomonas algarum</name>
    <dbReference type="NCBI Taxonomy" id="2883105"/>
    <lineage>
        <taxon>Bacteria</taxon>
        <taxon>Pseudomonadati</taxon>
        <taxon>Pseudomonadota</taxon>
        <taxon>Gammaproteobacteria</taxon>
        <taxon>Oceanospirillales</taxon>
        <taxon>Oceanospirillaceae</taxon>
        <taxon>Marinomonas</taxon>
    </lineage>
</organism>
<proteinExistence type="predicted"/>
<evidence type="ECO:0008006" key="3">
    <source>
        <dbReference type="Google" id="ProtNLM"/>
    </source>
</evidence>